<dbReference type="HOGENOM" id="CLU_1521574_0_0_1"/>
<reference evidence="2" key="1">
    <citation type="submission" date="2015-05" db="UniProtKB">
        <authorList>
            <consortium name="EnsemblMetazoa"/>
        </authorList>
    </citation>
    <scope>IDENTIFICATION</scope>
</reference>
<organism evidence="2 3">
    <name type="scientific">Rhodnius prolixus</name>
    <name type="common">Triatomid bug</name>
    <dbReference type="NCBI Taxonomy" id="13249"/>
    <lineage>
        <taxon>Eukaryota</taxon>
        <taxon>Metazoa</taxon>
        <taxon>Ecdysozoa</taxon>
        <taxon>Arthropoda</taxon>
        <taxon>Hexapoda</taxon>
        <taxon>Insecta</taxon>
        <taxon>Pterygota</taxon>
        <taxon>Neoptera</taxon>
        <taxon>Paraneoptera</taxon>
        <taxon>Hemiptera</taxon>
        <taxon>Heteroptera</taxon>
        <taxon>Panheteroptera</taxon>
        <taxon>Cimicomorpha</taxon>
        <taxon>Reduviidae</taxon>
        <taxon>Triatominae</taxon>
        <taxon>Rhodnius</taxon>
    </lineage>
</organism>
<name>T1I1J2_RHOPR</name>
<evidence type="ECO:0000259" key="1">
    <source>
        <dbReference type="Pfam" id="PF12248"/>
    </source>
</evidence>
<dbReference type="AlphaFoldDB" id="T1I1J2"/>
<dbReference type="PANTHER" id="PTHR36695">
    <property type="entry name" value="AGAP008648-PA"/>
    <property type="match status" value="1"/>
</dbReference>
<dbReference type="PANTHER" id="PTHR36695:SF12">
    <property type="entry name" value="AGAP008648-PA"/>
    <property type="match status" value="1"/>
</dbReference>
<dbReference type="VEuPathDB" id="VectorBase:RPRC010162"/>
<dbReference type="eggNOG" id="KOG3645">
    <property type="taxonomic scope" value="Eukaryota"/>
</dbReference>
<protein>
    <submittedName>
        <fullName evidence="2">Methyltransf_FA domain-containing protein</fullName>
    </submittedName>
</protein>
<keyword evidence="3" id="KW-1185">Reference proteome</keyword>
<dbReference type="EMBL" id="ACPB03005176">
    <property type="status" value="NOT_ANNOTATED_CDS"/>
    <property type="molecule type" value="Genomic_DNA"/>
</dbReference>
<dbReference type="STRING" id="13249.T1I1J2"/>
<dbReference type="InParanoid" id="T1I1J2"/>
<dbReference type="Pfam" id="PF12248">
    <property type="entry name" value="Methyltransf_FA"/>
    <property type="match status" value="1"/>
</dbReference>
<dbReference type="EnsemblMetazoa" id="RPRC010162-RA">
    <property type="protein sequence ID" value="RPRC010162-PA"/>
    <property type="gene ID" value="RPRC010162"/>
</dbReference>
<accession>T1I1J2</accession>
<evidence type="ECO:0000313" key="2">
    <source>
        <dbReference type="EnsemblMetazoa" id="RPRC010162-PA"/>
    </source>
</evidence>
<feature type="domain" description="Farnesoic acid O-methyl transferase" evidence="1">
    <location>
        <begin position="6"/>
        <end position="126"/>
    </location>
</feature>
<dbReference type="InterPro" id="IPR022041">
    <property type="entry name" value="Methyltransf_FA"/>
</dbReference>
<dbReference type="OMA" id="ANERTTH"/>
<evidence type="ECO:0000313" key="3">
    <source>
        <dbReference type="Proteomes" id="UP000015103"/>
    </source>
</evidence>
<sequence length="177" mass="19503">MEDGSIYLTFSVKAASNAHILLSPNSYALDQDIVYEIVLGAGKNTFTTIRKLRTSLRTSANTVGLLKEDEALDFWISVNNGVIEVGESGKPDPLVNFEDTNPLEVKYLAFGSWVGATACWIYDCKNITKTENQLDHLKGVAKIKKTLLDEHDPSIPPISNGDEAIFIFTAFAINYVD</sequence>
<proteinExistence type="predicted"/>
<dbReference type="Proteomes" id="UP000015103">
    <property type="component" value="Unassembled WGS sequence"/>
</dbReference>